<dbReference type="SUPFAM" id="SSF51338">
    <property type="entry name" value="Composite domain of metallo-dependent hydrolases"/>
    <property type="match status" value="1"/>
</dbReference>
<dbReference type="InterPro" id="IPR004722">
    <property type="entry name" value="DHOase"/>
</dbReference>
<dbReference type="HAMAP" id="MF_00220_B">
    <property type="entry name" value="PyrC_classI_B"/>
    <property type="match status" value="1"/>
</dbReference>
<comment type="cofactor">
    <cofactor evidence="1">
        <name>Zn(2+)</name>
        <dbReference type="ChEBI" id="CHEBI:29105"/>
    </cofactor>
</comment>
<dbReference type="NCBIfam" id="TIGR00857">
    <property type="entry name" value="pyrC_multi"/>
    <property type="match status" value="1"/>
</dbReference>
<dbReference type="PANTHER" id="PTHR43668:SF2">
    <property type="entry name" value="ALLANTOINASE"/>
    <property type="match status" value="1"/>
</dbReference>
<gene>
    <name evidence="8" type="ORF">MNBD_NITROSPINAE04-2262</name>
</gene>
<dbReference type="InterPro" id="IPR024403">
    <property type="entry name" value="DHOase_cat"/>
</dbReference>
<dbReference type="EC" id="3.5.2.3" evidence="8"/>
<dbReference type="InterPro" id="IPR011059">
    <property type="entry name" value="Metal-dep_hydrolase_composite"/>
</dbReference>
<dbReference type="GO" id="GO:0004038">
    <property type="term" value="F:allantoinase activity"/>
    <property type="evidence" value="ECO:0007669"/>
    <property type="project" value="TreeGrafter"/>
</dbReference>
<organism evidence="8">
    <name type="scientific">hydrothermal vent metagenome</name>
    <dbReference type="NCBI Taxonomy" id="652676"/>
    <lineage>
        <taxon>unclassified sequences</taxon>
        <taxon>metagenomes</taxon>
        <taxon>ecological metagenomes</taxon>
    </lineage>
</organism>
<dbReference type="AlphaFoldDB" id="A0A3B1CLI6"/>
<keyword evidence="4" id="KW-0862">Zinc</keyword>
<proteinExistence type="inferred from homology"/>
<dbReference type="GO" id="GO:0006221">
    <property type="term" value="P:pyrimidine nucleotide biosynthetic process"/>
    <property type="evidence" value="ECO:0007669"/>
    <property type="project" value="UniProtKB-KW"/>
</dbReference>
<dbReference type="Gene3D" id="3.20.20.140">
    <property type="entry name" value="Metal-dependent hydrolases"/>
    <property type="match status" value="1"/>
</dbReference>
<keyword evidence="5" id="KW-0665">Pyrimidine biosynthesis</keyword>
<dbReference type="Pfam" id="PF07969">
    <property type="entry name" value="Amidohydro_3"/>
    <property type="match status" value="1"/>
</dbReference>
<evidence type="ECO:0000313" key="8">
    <source>
        <dbReference type="EMBL" id="VAX23500.1"/>
    </source>
</evidence>
<evidence type="ECO:0000256" key="4">
    <source>
        <dbReference type="ARBA" id="ARBA00022833"/>
    </source>
</evidence>
<dbReference type="GO" id="GO:0046872">
    <property type="term" value="F:metal ion binding"/>
    <property type="evidence" value="ECO:0007669"/>
    <property type="project" value="UniProtKB-KW"/>
</dbReference>
<evidence type="ECO:0000256" key="1">
    <source>
        <dbReference type="ARBA" id="ARBA00001947"/>
    </source>
</evidence>
<feature type="domain" description="Amidohydrolase 3" evidence="6">
    <location>
        <begin position="285"/>
        <end position="420"/>
    </location>
</feature>
<feature type="domain" description="Dihydroorotase catalytic" evidence="7">
    <location>
        <begin position="50"/>
        <end position="235"/>
    </location>
</feature>
<dbReference type="InterPro" id="IPR032466">
    <property type="entry name" value="Metal_Hydrolase"/>
</dbReference>
<dbReference type="PROSITE" id="PS00483">
    <property type="entry name" value="DIHYDROOROTASE_2"/>
    <property type="match status" value="1"/>
</dbReference>
<evidence type="ECO:0000256" key="3">
    <source>
        <dbReference type="ARBA" id="ARBA00022801"/>
    </source>
</evidence>
<name>A0A3B1CLI6_9ZZZZ</name>
<dbReference type="InterPro" id="IPR050138">
    <property type="entry name" value="DHOase/Allantoinase_Hydrolase"/>
</dbReference>
<evidence type="ECO:0000259" key="6">
    <source>
        <dbReference type="Pfam" id="PF07969"/>
    </source>
</evidence>
<dbReference type="SUPFAM" id="SSF51556">
    <property type="entry name" value="Metallo-dependent hydrolases"/>
    <property type="match status" value="1"/>
</dbReference>
<sequence>MSDLLIKNGRVIDPANGVDGQFDLLIEKGKISAVKKSISDGSRKIIDAKGKWVAPGLVDIHTHFREPGYEYKETIETGARAAAVGGFTSVACMANTNPVNDCGAVTEFILDKAKSAIVNVHPIGAVTRGLKGEALADIGEMAELGVAALSDDGKCITNGSVLRAAMEYASMFGLTIMEHADDYGISQNGSMNEGSVSSELGLAGAPAIAEDIITARDISIAEYCKAPIHFCHVSTAGCAELIRRAKDRGAQVTAEAAPHHFSITDEACRGYNTNAKMAPPLRHDSDVTAIIEGLSDGTIDCIASDHAPHSLFEKQVEFDNAAFGIVGLETSLGLSMALVHNSHMTPAKLIEAMSLKPAGIIGIDRGTLTPGAVADVTIIDPDLEWTVEPSEFKSKGRNTPFAGQKLKGKAVYTIVKGKVVSKC</sequence>
<protein>
    <submittedName>
        <fullName evidence="8">Dihydroorotase</fullName>
        <ecNumber evidence="8">3.5.2.3</ecNumber>
    </submittedName>
</protein>
<keyword evidence="3 8" id="KW-0378">Hydrolase</keyword>
<dbReference type="InterPro" id="IPR002195">
    <property type="entry name" value="Dihydroorotase_CS"/>
</dbReference>
<dbReference type="CDD" id="cd01317">
    <property type="entry name" value="DHOase_IIa"/>
    <property type="match status" value="1"/>
</dbReference>
<dbReference type="Pfam" id="PF12890">
    <property type="entry name" value="DHOase"/>
    <property type="match status" value="1"/>
</dbReference>
<dbReference type="PANTHER" id="PTHR43668">
    <property type="entry name" value="ALLANTOINASE"/>
    <property type="match status" value="1"/>
</dbReference>
<accession>A0A3B1CLI6</accession>
<dbReference type="GO" id="GO:0005737">
    <property type="term" value="C:cytoplasm"/>
    <property type="evidence" value="ECO:0007669"/>
    <property type="project" value="TreeGrafter"/>
</dbReference>
<evidence type="ECO:0000256" key="5">
    <source>
        <dbReference type="ARBA" id="ARBA00022975"/>
    </source>
</evidence>
<dbReference type="InterPro" id="IPR013108">
    <property type="entry name" value="Amidohydro_3"/>
</dbReference>
<evidence type="ECO:0000259" key="7">
    <source>
        <dbReference type="Pfam" id="PF12890"/>
    </source>
</evidence>
<dbReference type="EMBL" id="UOGA01000249">
    <property type="protein sequence ID" value="VAX23500.1"/>
    <property type="molecule type" value="Genomic_DNA"/>
</dbReference>
<dbReference type="GO" id="GO:0004151">
    <property type="term" value="F:dihydroorotase activity"/>
    <property type="evidence" value="ECO:0007669"/>
    <property type="project" value="UniProtKB-EC"/>
</dbReference>
<evidence type="ECO:0000256" key="2">
    <source>
        <dbReference type="ARBA" id="ARBA00022723"/>
    </source>
</evidence>
<keyword evidence="2" id="KW-0479">Metal-binding</keyword>
<dbReference type="GO" id="GO:0006145">
    <property type="term" value="P:purine nucleobase catabolic process"/>
    <property type="evidence" value="ECO:0007669"/>
    <property type="project" value="TreeGrafter"/>
</dbReference>
<reference evidence="8" key="1">
    <citation type="submission" date="2018-06" db="EMBL/GenBank/DDBJ databases">
        <authorList>
            <person name="Zhirakovskaya E."/>
        </authorList>
    </citation>
    <scope>NUCLEOTIDE SEQUENCE</scope>
</reference>